<evidence type="ECO:0000256" key="2">
    <source>
        <dbReference type="SAM" id="MobiDB-lite"/>
    </source>
</evidence>
<keyword evidence="4" id="KW-1185">Reference proteome</keyword>
<dbReference type="EMBL" id="JADFTS010000002">
    <property type="protein sequence ID" value="KAF9620008.1"/>
    <property type="molecule type" value="Genomic_DNA"/>
</dbReference>
<proteinExistence type="predicted"/>
<reference evidence="3 4" key="1">
    <citation type="submission" date="2020-10" db="EMBL/GenBank/DDBJ databases">
        <title>The Coptis chinensis genome and diversification of protoberbering-type alkaloids.</title>
        <authorList>
            <person name="Wang B."/>
            <person name="Shu S."/>
            <person name="Song C."/>
            <person name="Liu Y."/>
        </authorList>
    </citation>
    <scope>NUCLEOTIDE SEQUENCE [LARGE SCALE GENOMIC DNA]</scope>
    <source>
        <strain evidence="3">HL-2020</strain>
        <tissue evidence="3">Leaf</tissue>
    </source>
</reference>
<feature type="region of interest" description="Disordered" evidence="2">
    <location>
        <begin position="63"/>
        <end position="98"/>
    </location>
</feature>
<organism evidence="3 4">
    <name type="scientific">Coptis chinensis</name>
    <dbReference type="NCBI Taxonomy" id="261450"/>
    <lineage>
        <taxon>Eukaryota</taxon>
        <taxon>Viridiplantae</taxon>
        <taxon>Streptophyta</taxon>
        <taxon>Embryophyta</taxon>
        <taxon>Tracheophyta</taxon>
        <taxon>Spermatophyta</taxon>
        <taxon>Magnoliopsida</taxon>
        <taxon>Ranunculales</taxon>
        <taxon>Ranunculaceae</taxon>
        <taxon>Coptidoideae</taxon>
        <taxon>Coptis</taxon>
    </lineage>
</organism>
<dbReference type="Proteomes" id="UP000631114">
    <property type="component" value="Unassembled WGS sequence"/>
</dbReference>
<feature type="compositionally biased region" description="Polar residues" evidence="2">
    <location>
        <begin position="63"/>
        <end position="82"/>
    </location>
</feature>
<comment type="caution">
    <text evidence="3">The sequence shown here is derived from an EMBL/GenBank/DDBJ whole genome shotgun (WGS) entry which is preliminary data.</text>
</comment>
<evidence type="ECO:0000256" key="1">
    <source>
        <dbReference type="SAM" id="Coils"/>
    </source>
</evidence>
<protein>
    <submittedName>
        <fullName evidence="3">Uncharacterized protein</fullName>
    </submittedName>
</protein>
<sequence>MAISFLGSDMCGTVLKISDSNTASLSKIKGGEQCASPNNSQKNPDLDYTPHWITSLVGDEMNQQKQEVGKDATTTLERTGGQSEEMVSGTSVEDPKHKASCEEITDVTQTAKESEILVKKTCNFIEDVQTSPVLLEETSHTRMDIRISPDSLLTSQSNMDITLTEASMKRQEVQHSFCLAKFSESFKSHSNIADHCNKSVADEISDRLTVLLESVSEINKKRRMVEMEKKNRGSVIAALQKRLRELEEEILETEREFNRVVAAPWRTEIGFI</sequence>
<evidence type="ECO:0000313" key="4">
    <source>
        <dbReference type="Proteomes" id="UP000631114"/>
    </source>
</evidence>
<dbReference type="AlphaFoldDB" id="A0A835IQW6"/>
<name>A0A835IQW6_9MAGN</name>
<feature type="coiled-coil region" evidence="1">
    <location>
        <begin position="229"/>
        <end position="263"/>
    </location>
</feature>
<keyword evidence="1" id="KW-0175">Coiled coil</keyword>
<accession>A0A835IQW6</accession>
<gene>
    <name evidence="3" type="ORF">IFM89_010624</name>
</gene>
<evidence type="ECO:0000313" key="3">
    <source>
        <dbReference type="EMBL" id="KAF9620008.1"/>
    </source>
</evidence>